<reference evidence="3" key="1">
    <citation type="submission" date="2021-03" db="EMBL/GenBank/DDBJ databases">
        <title>Chromosome level genome of the anhydrobiotic midge Polypedilum vanderplanki.</title>
        <authorList>
            <person name="Yoshida Y."/>
            <person name="Kikawada T."/>
            <person name="Gusev O."/>
        </authorList>
    </citation>
    <scope>NUCLEOTIDE SEQUENCE</scope>
    <source>
        <strain evidence="3">NIAS01</strain>
        <tissue evidence="3">Whole body or cell culture</tissue>
    </source>
</reference>
<dbReference type="InterPro" id="IPR043128">
    <property type="entry name" value="Rev_trsase/Diguanyl_cyclase"/>
</dbReference>
<gene>
    <name evidence="3" type="ORF">PVAND_014323</name>
</gene>
<dbReference type="InterPro" id="IPR012337">
    <property type="entry name" value="RNaseH-like_sf"/>
</dbReference>
<feature type="domain" description="Integrase catalytic" evidence="2">
    <location>
        <begin position="1435"/>
        <end position="1560"/>
    </location>
</feature>
<dbReference type="PANTHER" id="PTHR47331:SF4">
    <property type="entry name" value="PEPTIDASE S1 DOMAIN-CONTAINING PROTEIN"/>
    <property type="match status" value="1"/>
</dbReference>
<dbReference type="Gene3D" id="3.30.70.270">
    <property type="match status" value="1"/>
</dbReference>
<feature type="region of interest" description="Disordered" evidence="1">
    <location>
        <begin position="163"/>
        <end position="191"/>
    </location>
</feature>
<dbReference type="Proteomes" id="UP001107558">
    <property type="component" value="Chromosome 1"/>
</dbReference>
<feature type="compositionally biased region" description="Low complexity" evidence="1">
    <location>
        <begin position="177"/>
        <end position="190"/>
    </location>
</feature>
<dbReference type="GO" id="GO:0003676">
    <property type="term" value="F:nucleic acid binding"/>
    <property type="evidence" value="ECO:0007669"/>
    <property type="project" value="InterPro"/>
</dbReference>
<dbReference type="SUPFAM" id="SSF56672">
    <property type="entry name" value="DNA/RNA polymerases"/>
    <property type="match status" value="1"/>
</dbReference>
<dbReference type="Gene3D" id="3.10.10.10">
    <property type="entry name" value="HIV Type 1 Reverse Transcriptase, subunit A, domain 1"/>
    <property type="match status" value="1"/>
</dbReference>
<evidence type="ECO:0000256" key="1">
    <source>
        <dbReference type="SAM" id="MobiDB-lite"/>
    </source>
</evidence>
<dbReference type="InterPro" id="IPR001584">
    <property type="entry name" value="Integrase_cat-core"/>
</dbReference>
<evidence type="ECO:0000313" key="4">
    <source>
        <dbReference type="Proteomes" id="UP001107558"/>
    </source>
</evidence>
<dbReference type="OrthoDB" id="7762683at2759"/>
<dbReference type="InterPro" id="IPR043502">
    <property type="entry name" value="DNA/RNA_pol_sf"/>
</dbReference>
<feature type="compositionally biased region" description="Polar residues" evidence="1">
    <location>
        <begin position="167"/>
        <end position="176"/>
    </location>
</feature>
<dbReference type="SUPFAM" id="SSF53098">
    <property type="entry name" value="Ribonuclease H-like"/>
    <property type="match status" value="1"/>
</dbReference>
<comment type="caution">
    <text evidence="3">The sequence shown here is derived from an EMBL/GenBank/DDBJ whole genome shotgun (WGS) entry which is preliminary data.</text>
</comment>
<keyword evidence="4" id="KW-1185">Reference proteome</keyword>
<protein>
    <recommendedName>
        <fullName evidence="2">Integrase catalytic domain-containing protein</fullName>
    </recommendedName>
</protein>
<dbReference type="InterPro" id="IPR036397">
    <property type="entry name" value="RNaseH_sf"/>
</dbReference>
<dbReference type="Pfam" id="PF05380">
    <property type="entry name" value="Peptidase_A17"/>
    <property type="match status" value="1"/>
</dbReference>
<dbReference type="EMBL" id="JADBJN010000001">
    <property type="protein sequence ID" value="KAG5685128.1"/>
    <property type="molecule type" value="Genomic_DNA"/>
</dbReference>
<dbReference type="PANTHER" id="PTHR47331">
    <property type="entry name" value="PHD-TYPE DOMAIN-CONTAINING PROTEIN"/>
    <property type="match status" value="1"/>
</dbReference>
<dbReference type="GO" id="GO:0071897">
    <property type="term" value="P:DNA biosynthetic process"/>
    <property type="evidence" value="ECO:0007669"/>
    <property type="project" value="UniProtKB-ARBA"/>
</dbReference>
<dbReference type="GO" id="GO:0042575">
    <property type="term" value="C:DNA polymerase complex"/>
    <property type="evidence" value="ECO:0007669"/>
    <property type="project" value="UniProtKB-ARBA"/>
</dbReference>
<organism evidence="3 4">
    <name type="scientific">Polypedilum vanderplanki</name>
    <name type="common">Sleeping chironomid midge</name>
    <dbReference type="NCBI Taxonomy" id="319348"/>
    <lineage>
        <taxon>Eukaryota</taxon>
        <taxon>Metazoa</taxon>
        <taxon>Ecdysozoa</taxon>
        <taxon>Arthropoda</taxon>
        <taxon>Hexapoda</taxon>
        <taxon>Insecta</taxon>
        <taxon>Pterygota</taxon>
        <taxon>Neoptera</taxon>
        <taxon>Endopterygota</taxon>
        <taxon>Diptera</taxon>
        <taxon>Nematocera</taxon>
        <taxon>Chironomoidea</taxon>
        <taxon>Chironomidae</taxon>
        <taxon>Chironominae</taxon>
        <taxon>Polypedilum</taxon>
        <taxon>Polypedilum</taxon>
    </lineage>
</organism>
<evidence type="ECO:0000259" key="2">
    <source>
        <dbReference type="PROSITE" id="PS50994"/>
    </source>
</evidence>
<proteinExistence type="predicted"/>
<sequence length="1560" mass="178960">MYRDVGQYDDEVLKIIVFGSLEGTAFQRVKDLISVSTLDQILETLETSFGYAPLIISSCEEEILKYKIKGELLRNHTVEIKTLIQTYINACAVAGVSPLNSNMLANHLLQQLPSVHKLLFRQHYKMKRPRDAVQIPDLEVLFTFLEVLSQDLEVKATEREKEAEKAQVQQKPTQLQSTATTSAATTAPASNNYSNDSRFKIYDQKTAKFMGYDLQMVKALNRKCFSCDSTNHFTLECEEFKSMSDADRKQLISKVNLCYSCLLTNEHHAGDCNLKLCCGFKSGMNRCAARHHLILHEQTDSHEVPSRPPLARRPFRRTNFNARRGKELANIAQNTPNNPSDTAAATNATATNSVSTEKQEASSTCSIALPKASSRVISYQTFTRQKLNIFTSSARTVKMFKHNVFGPDQGTCIFSIGDSAAEISLMREDLRKQLNIEGEATTIELQWKDDHVQSVAAIKVDLEVQALNSDEIILLRNVFAVDDKNFSLPARSMNVEQVKRQFPYLERAEFESYQNARPALLIGSPHASCIESMGGLLEDGEGKPVAMQTKLGWTIYGGTPELYPEEAYMIDTTSAKEIDDEQNNKDLKLDKIFEYFCSIESLGITPKSKHLTEEEKLAISTLENGWKVRDSGSIEVPLVWKTLNGKLLRLPDNFPLVYKRQISHEKKLLKEPKLHEAFVANFKELLAEGYAREANERDLQTEWPNIWYLPMTLVVNERKIPVKYRTVFDASAIYQNESLNKNLLKGPKLIVDILKPSFKLREDRYAFICDVRHMYHRIFICERDQQVQRVLFRESPNQPMKIFIVMVMLFGSTCSPFTSQFVKNKIAGEWQSKYPDSAKALIDYMYMDDGLMSAPTVEKAKNIALGCIDILNSINWQLIGFQSNSKEFLKNLPEHHVKKELKPLLSSAYDLQSYTTKVLGAVWDPIEDCFRYIYDNDFVKASIANGHIPTKREQASTIARMFDVRGEVAHFIIRGRILLQRSWRQGLDWDDTISEEDFKLWIKWLQDLKAISSLKIPRRYISSVSSLSQADNIELHVFADAGKEAFAASSYFVIETRGLRHSALVMAKVKVTPLKRNTLSEISQMPRLEMTACLIASRMAHTIKEFHSHLKLDVFMWSDSTIALTWIQNPNIKLEKFAIPIVEEILEKTDRNNWHYVPSELNPADRATKFQKFDFSDPNSIWFKGPVFLLQPQTLWPKKENNKLEEFHTVVICQEVKNPVKVVINKFELPSLNCQFSSDLVHGVPRHIKSNWIKLIRLVARALKLMERVKTYAGKEFQSSKETFLELEPLDYEKAELFVSRQMQYDAYEEEYKALEKGLPVLNKDFLALRIFMDSNGVLRINSRVALDPEIYPQRFLPFLPRKHFLTEVLLFSIHAKYNHVSNDTQAAEVRSKFWIPQLRRAVAHVKNICNYCGYLRAHPLTPPMAPLPKYRVDPQQKPFEVVGLDCTGEIVVYKHYKKSKVYILLFTCTLTRFVHVHLLDKMNALSVLEAITQFWSAHGPVFRFITDNGTNFDGAARRLRRDQEVNIDVKSELKEKRDLLRQQLAAELLRAKGGFFHFL</sequence>
<dbReference type="Gene3D" id="3.30.420.10">
    <property type="entry name" value="Ribonuclease H-like superfamily/Ribonuclease H"/>
    <property type="match status" value="1"/>
</dbReference>
<evidence type="ECO:0000313" key="3">
    <source>
        <dbReference type="EMBL" id="KAG5685128.1"/>
    </source>
</evidence>
<dbReference type="PROSITE" id="PS50994">
    <property type="entry name" value="INTEGRASE"/>
    <property type="match status" value="1"/>
</dbReference>
<accession>A0A9J6CT05</accession>
<name>A0A9J6CT05_POLVA</name>
<dbReference type="GO" id="GO:0015074">
    <property type="term" value="P:DNA integration"/>
    <property type="evidence" value="ECO:0007669"/>
    <property type="project" value="InterPro"/>
</dbReference>
<dbReference type="InterPro" id="IPR008042">
    <property type="entry name" value="Retrotrans_Pao"/>
</dbReference>